<evidence type="ECO:0000256" key="4">
    <source>
        <dbReference type="ARBA" id="ARBA00022853"/>
    </source>
</evidence>
<name>A0A6P5WSU8_DURZI</name>
<dbReference type="CDD" id="cd04301">
    <property type="entry name" value="NAT_SF"/>
    <property type="match status" value="1"/>
</dbReference>
<evidence type="ECO:0000256" key="1">
    <source>
        <dbReference type="ARBA" id="ARBA00013184"/>
    </source>
</evidence>
<dbReference type="Pfam" id="PF00583">
    <property type="entry name" value="Acetyltransf_1"/>
    <property type="match status" value="1"/>
</dbReference>
<dbReference type="OrthoDB" id="47374at2759"/>
<dbReference type="InterPro" id="IPR000182">
    <property type="entry name" value="GNAT_dom"/>
</dbReference>
<evidence type="ECO:0000256" key="10">
    <source>
        <dbReference type="ARBA" id="ARBA00048848"/>
    </source>
</evidence>
<evidence type="ECO:0000259" key="11">
    <source>
        <dbReference type="PROSITE" id="PS51186"/>
    </source>
</evidence>
<evidence type="ECO:0000313" key="12">
    <source>
        <dbReference type="Proteomes" id="UP000515121"/>
    </source>
</evidence>
<evidence type="ECO:0000256" key="5">
    <source>
        <dbReference type="ARBA" id="ARBA00023315"/>
    </source>
</evidence>
<evidence type="ECO:0000256" key="6">
    <source>
        <dbReference type="ARBA" id="ARBA00025774"/>
    </source>
</evidence>
<dbReference type="InterPro" id="IPR045141">
    <property type="entry name" value="NAA60-like"/>
</dbReference>
<dbReference type="PROSITE" id="PS51186">
    <property type="entry name" value="GNAT"/>
    <property type="match status" value="1"/>
</dbReference>
<organism evidence="12 13">
    <name type="scientific">Durio zibethinus</name>
    <name type="common">Durian</name>
    <dbReference type="NCBI Taxonomy" id="66656"/>
    <lineage>
        <taxon>Eukaryota</taxon>
        <taxon>Viridiplantae</taxon>
        <taxon>Streptophyta</taxon>
        <taxon>Embryophyta</taxon>
        <taxon>Tracheophyta</taxon>
        <taxon>Spermatophyta</taxon>
        <taxon>Magnoliopsida</taxon>
        <taxon>eudicotyledons</taxon>
        <taxon>Gunneridae</taxon>
        <taxon>Pentapetalae</taxon>
        <taxon>rosids</taxon>
        <taxon>malvids</taxon>
        <taxon>Malvales</taxon>
        <taxon>Malvaceae</taxon>
        <taxon>Helicteroideae</taxon>
        <taxon>Durio</taxon>
    </lineage>
</organism>
<dbReference type="Proteomes" id="UP000515121">
    <property type="component" value="Unplaced"/>
</dbReference>
<reference evidence="13" key="1">
    <citation type="submission" date="2025-08" db="UniProtKB">
        <authorList>
            <consortium name="RefSeq"/>
        </authorList>
    </citation>
    <scope>IDENTIFICATION</scope>
    <source>
        <tissue evidence="13">Fruit stalk</tissue>
    </source>
</reference>
<keyword evidence="3" id="KW-0159">Chromosome partition</keyword>
<accession>A0A6P5WSU8</accession>
<dbReference type="AlphaFoldDB" id="A0A6P5WSU8"/>
<feature type="domain" description="N-acetyltransferase" evidence="11">
    <location>
        <begin position="17"/>
        <end position="190"/>
    </location>
</feature>
<keyword evidence="5" id="KW-0012">Acyltransferase</keyword>
<dbReference type="GeneID" id="111276904"/>
<evidence type="ECO:0000313" key="13">
    <source>
        <dbReference type="RefSeq" id="XP_022718601.1"/>
    </source>
</evidence>
<proteinExistence type="inferred from homology"/>
<evidence type="ECO:0000256" key="8">
    <source>
        <dbReference type="ARBA" id="ARBA00026144"/>
    </source>
</evidence>
<dbReference type="GO" id="GO:0000139">
    <property type="term" value="C:Golgi membrane"/>
    <property type="evidence" value="ECO:0007669"/>
    <property type="project" value="TreeGrafter"/>
</dbReference>
<protein>
    <recommendedName>
        <fullName evidence="8">N-alpha-acetyltransferase 60</fullName>
        <ecNumber evidence="7">2.3.1.259</ecNumber>
        <ecNumber evidence="1">2.3.1.48</ecNumber>
    </recommendedName>
</protein>
<keyword evidence="4" id="KW-0156">Chromatin regulator</keyword>
<sequence>MIRSLMTNPKISHRPTICYRSIQPSDLEMLEQIHSDVFPIRYESEFFQNVVNGRDIVSWAAVDRSRPDGQSDELIGFVTARIVLAKDSEIADFFRYDSSKEDQTLVYILTLGVVAAYRNVGIATALINEVIKYASRIPACRAVYLHVISYNNPAIDLYKKMSFKCVRRLNGFYLIDAQHYDSYLFVYYVNGSRSPCSPLELVTVVVSCMKTGLKSVAAKLMKNEEKTVKWPKCKETRGLISTQNKRMIKTECSGCEYV</sequence>
<evidence type="ECO:0000256" key="7">
    <source>
        <dbReference type="ARBA" id="ARBA00026111"/>
    </source>
</evidence>
<evidence type="ECO:0000256" key="9">
    <source>
        <dbReference type="ARBA" id="ARBA00048017"/>
    </source>
</evidence>
<dbReference type="GO" id="GO:0004402">
    <property type="term" value="F:histone acetyltransferase activity"/>
    <property type="evidence" value="ECO:0007669"/>
    <property type="project" value="TreeGrafter"/>
</dbReference>
<dbReference type="PANTHER" id="PTHR14744:SF15">
    <property type="entry name" value="N-ALPHA-ACETYLTRANSFERASE 60"/>
    <property type="match status" value="1"/>
</dbReference>
<dbReference type="GO" id="GO:0120518">
    <property type="term" value="F:protein N-terminal-methionine acetyltransferase activity"/>
    <property type="evidence" value="ECO:0007669"/>
    <property type="project" value="UniProtKB-EC"/>
</dbReference>
<dbReference type="Gene3D" id="3.40.630.30">
    <property type="match status" value="1"/>
</dbReference>
<evidence type="ECO:0000256" key="3">
    <source>
        <dbReference type="ARBA" id="ARBA00022829"/>
    </source>
</evidence>
<comment type="catalytic activity">
    <reaction evidence="9">
        <text>L-lysyl-[protein] + acetyl-CoA = N(6)-acetyl-L-lysyl-[protein] + CoA + H(+)</text>
        <dbReference type="Rhea" id="RHEA:45948"/>
        <dbReference type="Rhea" id="RHEA-COMP:9752"/>
        <dbReference type="Rhea" id="RHEA-COMP:10731"/>
        <dbReference type="ChEBI" id="CHEBI:15378"/>
        <dbReference type="ChEBI" id="CHEBI:29969"/>
        <dbReference type="ChEBI" id="CHEBI:57287"/>
        <dbReference type="ChEBI" id="CHEBI:57288"/>
        <dbReference type="ChEBI" id="CHEBI:61930"/>
        <dbReference type="EC" id="2.3.1.48"/>
    </reaction>
</comment>
<keyword evidence="12" id="KW-1185">Reference proteome</keyword>
<dbReference type="SUPFAM" id="SSF55729">
    <property type="entry name" value="Acyl-CoA N-acyltransferases (Nat)"/>
    <property type="match status" value="1"/>
</dbReference>
<evidence type="ECO:0000256" key="2">
    <source>
        <dbReference type="ARBA" id="ARBA00022679"/>
    </source>
</evidence>
<dbReference type="GO" id="GO:0007059">
    <property type="term" value="P:chromosome segregation"/>
    <property type="evidence" value="ECO:0007669"/>
    <property type="project" value="UniProtKB-KW"/>
</dbReference>
<dbReference type="InterPro" id="IPR016181">
    <property type="entry name" value="Acyl_CoA_acyltransferase"/>
</dbReference>
<dbReference type="PANTHER" id="PTHR14744">
    <property type="entry name" value="N-ALPHA-ACETYLTRANSFERASE 60"/>
    <property type="match status" value="1"/>
</dbReference>
<dbReference type="EC" id="2.3.1.48" evidence="1"/>
<gene>
    <name evidence="13" type="primary">LOC111276904</name>
</gene>
<keyword evidence="2" id="KW-0808">Transferase</keyword>
<dbReference type="EC" id="2.3.1.259" evidence="7"/>
<comment type="catalytic activity">
    <reaction evidence="10">
        <text>N-terminal L-methionyl-[transmembrane protein] + acetyl-CoA = N-terminal N(alpha)-acetyl-L-methionyl-[transmembrane protein] + CoA + H(+)</text>
        <dbReference type="Rhea" id="RHEA:50604"/>
        <dbReference type="Rhea" id="RHEA-COMP:12745"/>
        <dbReference type="Rhea" id="RHEA-COMP:12746"/>
        <dbReference type="ChEBI" id="CHEBI:15378"/>
        <dbReference type="ChEBI" id="CHEBI:57287"/>
        <dbReference type="ChEBI" id="CHEBI:57288"/>
        <dbReference type="ChEBI" id="CHEBI:64731"/>
        <dbReference type="ChEBI" id="CHEBI:133414"/>
        <dbReference type="EC" id="2.3.1.259"/>
    </reaction>
</comment>
<dbReference type="RefSeq" id="XP_022718601.1">
    <property type="nucleotide sequence ID" value="XM_022862866.1"/>
</dbReference>
<dbReference type="FunFam" id="3.40.630.30:FF:000041">
    <property type="entry name" value="Histone acetyltransferase MCC1 isoform A"/>
    <property type="match status" value="1"/>
</dbReference>
<dbReference type="KEGG" id="dzi:111276904"/>
<comment type="similarity">
    <text evidence="6">Belongs to the acetyltransferase family. NAA60 subfamily.</text>
</comment>